<dbReference type="GO" id="GO:0005737">
    <property type="term" value="C:cytoplasm"/>
    <property type="evidence" value="ECO:0007669"/>
    <property type="project" value="TreeGrafter"/>
</dbReference>
<protein>
    <submittedName>
        <fullName evidence="6">SHSP domain-containing protein</fullName>
    </submittedName>
</protein>
<accession>A0A0N4U1S4</accession>
<dbReference type="PRINTS" id="PR00299">
    <property type="entry name" value="ACRYSTALLIN"/>
</dbReference>
<evidence type="ECO:0000256" key="1">
    <source>
        <dbReference type="ARBA" id="ARBA00023016"/>
    </source>
</evidence>
<evidence type="ECO:0000313" key="5">
    <source>
        <dbReference type="Proteomes" id="UP000038040"/>
    </source>
</evidence>
<organism evidence="5 6">
    <name type="scientific">Dracunculus medinensis</name>
    <name type="common">Guinea worm</name>
    <dbReference type="NCBI Taxonomy" id="318479"/>
    <lineage>
        <taxon>Eukaryota</taxon>
        <taxon>Metazoa</taxon>
        <taxon>Ecdysozoa</taxon>
        <taxon>Nematoda</taxon>
        <taxon>Chromadorea</taxon>
        <taxon>Rhabditida</taxon>
        <taxon>Spirurina</taxon>
        <taxon>Dracunculoidea</taxon>
        <taxon>Dracunculidae</taxon>
        <taxon>Dracunculus</taxon>
    </lineage>
</organism>
<dbReference type="SUPFAM" id="SSF49764">
    <property type="entry name" value="HSP20-like chaperones"/>
    <property type="match status" value="1"/>
</dbReference>
<dbReference type="InterPro" id="IPR001436">
    <property type="entry name" value="Alpha-crystallin/sHSP_animal"/>
</dbReference>
<keyword evidence="1" id="KW-0346">Stress response</keyword>
<dbReference type="GO" id="GO:0005634">
    <property type="term" value="C:nucleus"/>
    <property type="evidence" value="ECO:0007669"/>
    <property type="project" value="TreeGrafter"/>
</dbReference>
<dbReference type="PROSITE" id="PS01031">
    <property type="entry name" value="SHSP"/>
    <property type="match status" value="1"/>
</dbReference>
<dbReference type="Gene3D" id="2.60.40.790">
    <property type="match status" value="1"/>
</dbReference>
<dbReference type="GO" id="GO:0042026">
    <property type="term" value="P:protein refolding"/>
    <property type="evidence" value="ECO:0007669"/>
    <property type="project" value="TreeGrafter"/>
</dbReference>
<dbReference type="Proteomes" id="UP000038040">
    <property type="component" value="Unplaced"/>
</dbReference>
<dbReference type="Pfam" id="PF00011">
    <property type="entry name" value="HSP20"/>
    <property type="match status" value="1"/>
</dbReference>
<evidence type="ECO:0000259" key="4">
    <source>
        <dbReference type="PROSITE" id="PS01031"/>
    </source>
</evidence>
<dbReference type="GO" id="GO:0009408">
    <property type="term" value="P:response to heat"/>
    <property type="evidence" value="ECO:0007669"/>
    <property type="project" value="TreeGrafter"/>
</dbReference>
<evidence type="ECO:0000256" key="3">
    <source>
        <dbReference type="RuleBase" id="RU003616"/>
    </source>
</evidence>
<evidence type="ECO:0000313" key="6">
    <source>
        <dbReference type="WBParaSite" id="DME_0000057401-mRNA-1"/>
    </source>
</evidence>
<comment type="similarity">
    <text evidence="2 3">Belongs to the small heat shock protein (HSP20) family.</text>
</comment>
<dbReference type="PANTHER" id="PTHR45640:SF13">
    <property type="entry name" value="HEAT SHOCK PROTEIN 22-RELATED"/>
    <property type="match status" value="1"/>
</dbReference>
<name>A0A0N4U1S4_DRAME</name>
<dbReference type="CDD" id="cd06526">
    <property type="entry name" value="metazoan_ACD"/>
    <property type="match status" value="1"/>
</dbReference>
<sequence>LVEYTLIHFPIIINDKEKFSVEIDASQFHPSELFVNIRENELIVEGKHEERNNENGTIQHRFIRKYEIPSDVQMNTIESNLSGQGVLSINAKKVPSDNVPVRRISIKPSHPSNDN</sequence>
<dbReference type="PANTHER" id="PTHR45640">
    <property type="entry name" value="HEAT SHOCK PROTEIN HSP-12.2-RELATED"/>
    <property type="match status" value="1"/>
</dbReference>
<proteinExistence type="inferred from homology"/>
<dbReference type="InterPro" id="IPR008978">
    <property type="entry name" value="HSP20-like_chaperone"/>
</dbReference>
<reference evidence="6" key="1">
    <citation type="submission" date="2017-02" db="UniProtKB">
        <authorList>
            <consortium name="WormBaseParasite"/>
        </authorList>
    </citation>
    <scope>IDENTIFICATION</scope>
</reference>
<dbReference type="InterPro" id="IPR002068">
    <property type="entry name" value="A-crystallin/Hsp20_dom"/>
</dbReference>
<dbReference type="WBParaSite" id="DME_0000057401-mRNA-1">
    <property type="protein sequence ID" value="DME_0000057401-mRNA-1"/>
    <property type="gene ID" value="DME_0000057401"/>
</dbReference>
<dbReference type="AlphaFoldDB" id="A0A0N4U1S4"/>
<feature type="domain" description="SHSP" evidence="4">
    <location>
        <begin position="1"/>
        <end position="109"/>
    </location>
</feature>
<dbReference type="GO" id="GO:0051082">
    <property type="term" value="F:unfolded protein binding"/>
    <property type="evidence" value="ECO:0007669"/>
    <property type="project" value="TreeGrafter"/>
</dbReference>
<evidence type="ECO:0000256" key="2">
    <source>
        <dbReference type="PROSITE-ProRule" id="PRU00285"/>
    </source>
</evidence>